<evidence type="ECO:0000256" key="9">
    <source>
        <dbReference type="ARBA" id="ARBA00056079"/>
    </source>
</evidence>
<dbReference type="GO" id="GO:0008270">
    <property type="term" value="F:zinc ion binding"/>
    <property type="evidence" value="ECO:0007669"/>
    <property type="project" value="TreeGrafter"/>
</dbReference>
<evidence type="ECO:0000313" key="13">
    <source>
        <dbReference type="EMBL" id="QBM88386.1"/>
    </source>
</evidence>
<dbReference type="Gene3D" id="2.30.40.10">
    <property type="entry name" value="Urease, subunit C, domain 1"/>
    <property type="match status" value="1"/>
</dbReference>
<dbReference type="InterPro" id="IPR006680">
    <property type="entry name" value="Amidohydro-rel"/>
</dbReference>
<evidence type="ECO:0000256" key="10">
    <source>
        <dbReference type="ARBA" id="ARBA00069860"/>
    </source>
</evidence>
<dbReference type="GO" id="GO:0008892">
    <property type="term" value="F:guanine deaminase activity"/>
    <property type="evidence" value="ECO:0007669"/>
    <property type="project" value="UniProtKB-EC"/>
</dbReference>
<protein>
    <recommendedName>
        <fullName evidence="10">Probable guanine deaminase</fullName>
        <ecNumber evidence="4">3.5.4.3</ecNumber>
    </recommendedName>
    <alternativeName>
        <fullName evidence="11">Guanine aminohydrolase</fullName>
    </alternativeName>
</protein>
<accession>A0A4P6XQ27</accession>
<dbReference type="SUPFAM" id="SSF51556">
    <property type="entry name" value="Metallo-dependent hydrolases"/>
    <property type="match status" value="1"/>
</dbReference>
<dbReference type="Gene3D" id="3.20.20.140">
    <property type="entry name" value="Metal-dependent hydrolases"/>
    <property type="match status" value="1"/>
</dbReference>
<dbReference type="InterPro" id="IPR051607">
    <property type="entry name" value="Metallo-dep_hydrolases"/>
</dbReference>
<dbReference type="PANTHER" id="PTHR11271">
    <property type="entry name" value="GUANINE DEAMINASE"/>
    <property type="match status" value="1"/>
</dbReference>
<reference evidence="14" key="1">
    <citation type="submission" date="2019-03" db="EMBL/GenBank/DDBJ databases">
        <title>Snf2 controls pulcherriminic acid biosynthesis and connects pigmentation and antifungal activity of the yeast Metschnikowia pulcherrima.</title>
        <authorList>
            <person name="Gore-Lloyd D."/>
            <person name="Sumann I."/>
            <person name="Brachmann A.O."/>
            <person name="Schneeberger K."/>
            <person name="Ortiz-Merino R.A."/>
            <person name="Moreno-Beltran M."/>
            <person name="Schlaefli M."/>
            <person name="Kirner P."/>
            <person name="Santos Kron A."/>
            <person name="Wolfe K.H."/>
            <person name="Piel J."/>
            <person name="Ahrens C.H."/>
            <person name="Henk D."/>
            <person name="Freimoser F.M."/>
        </authorList>
    </citation>
    <scope>NUCLEOTIDE SEQUENCE [LARGE SCALE GENOMIC DNA]</scope>
    <source>
        <strain evidence="14">APC 1.2</strain>
    </source>
</reference>
<dbReference type="FunFam" id="3.20.20.140:FF:000022">
    <property type="entry name" value="Guanine deaminase"/>
    <property type="match status" value="1"/>
</dbReference>
<dbReference type="STRING" id="2163413.A0A4P6XQ27"/>
<evidence type="ECO:0000259" key="12">
    <source>
        <dbReference type="Pfam" id="PF01979"/>
    </source>
</evidence>
<keyword evidence="5" id="KW-0479">Metal-binding</keyword>
<name>A0A4P6XQ27_9ASCO</name>
<keyword evidence="7" id="KW-0862">Zinc</keyword>
<evidence type="ECO:0000256" key="7">
    <source>
        <dbReference type="ARBA" id="ARBA00022833"/>
    </source>
</evidence>
<comment type="catalytic activity">
    <reaction evidence="8">
        <text>guanine + H2O + H(+) = xanthine + NH4(+)</text>
        <dbReference type="Rhea" id="RHEA:14665"/>
        <dbReference type="ChEBI" id="CHEBI:15377"/>
        <dbReference type="ChEBI" id="CHEBI:15378"/>
        <dbReference type="ChEBI" id="CHEBI:16235"/>
        <dbReference type="ChEBI" id="CHEBI:17712"/>
        <dbReference type="ChEBI" id="CHEBI:28938"/>
        <dbReference type="EC" id="3.5.4.3"/>
    </reaction>
</comment>
<dbReference type="EC" id="3.5.4.3" evidence="4"/>
<dbReference type="PANTHER" id="PTHR11271:SF6">
    <property type="entry name" value="GUANINE DEAMINASE"/>
    <property type="match status" value="1"/>
</dbReference>
<evidence type="ECO:0000256" key="5">
    <source>
        <dbReference type="ARBA" id="ARBA00022723"/>
    </source>
</evidence>
<dbReference type="Proteomes" id="UP000292447">
    <property type="component" value="Chromosome III"/>
</dbReference>
<organism evidence="13 14">
    <name type="scientific">Metschnikowia aff. pulcherrima</name>
    <dbReference type="NCBI Taxonomy" id="2163413"/>
    <lineage>
        <taxon>Eukaryota</taxon>
        <taxon>Fungi</taxon>
        <taxon>Dikarya</taxon>
        <taxon>Ascomycota</taxon>
        <taxon>Saccharomycotina</taxon>
        <taxon>Pichiomycetes</taxon>
        <taxon>Metschnikowiaceae</taxon>
        <taxon>Metschnikowia</taxon>
    </lineage>
</organism>
<dbReference type="InterPro" id="IPR032466">
    <property type="entry name" value="Metal_Hydrolase"/>
</dbReference>
<evidence type="ECO:0000256" key="3">
    <source>
        <dbReference type="ARBA" id="ARBA00006745"/>
    </source>
</evidence>
<evidence type="ECO:0000256" key="2">
    <source>
        <dbReference type="ARBA" id="ARBA00004984"/>
    </source>
</evidence>
<gene>
    <name evidence="13" type="primary">MPUL0C03540</name>
    <name evidence="13" type="ORF">METSCH_C03540</name>
</gene>
<dbReference type="GO" id="GO:0005829">
    <property type="term" value="C:cytosol"/>
    <property type="evidence" value="ECO:0007669"/>
    <property type="project" value="TreeGrafter"/>
</dbReference>
<keyword evidence="6" id="KW-0378">Hydrolase</keyword>
<comment type="function">
    <text evidence="9">Catalyzes the hydrolytic deamination of guanine, producing xanthine and ammonia.</text>
</comment>
<feature type="domain" description="Amidohydrolase-related" evidence="12">
    <location>
        <begin position="82"/>
        <end position="477"/>
    </location>
</feature>
<dbReference type="GO" id="GO:0046098">
    <property type="term" value="P:guanine metabolic process"/>
    <property type="evidence" value="ECO:0007669"/>
    <property type="project" value="TreeGrafter"/>
</dbReference>
<evidence type="ECO:0000256" key="1">
    <source>
        <dbReference type="ARBA" id="ARBA00001947"/>
    </source>
</evidence>
<keyword evidence="14" id="KW-1185">Reference proteome</keyword>
<dbReference type="AlphaFoldDB" id="A0A4P6XQ27"/>
<dbReference type="InterPro" id="IPR011059">
    <property type="entry name" value="Metal-dep_hydrolase_composite"/>
</dbReference>
<comment type="similarity">
    <text evidence="3">Belongs to the metallo-dependent hydrolases superfamily. ATZ/TRZ family.</text>
</comment>
<evidence type="ECO:0000256" key="4">
    <source>
        <dbReference type="ARBA" id="ARBA00012781"/>
    </source>
</evidence>
<proteinExistence type="inferred from homology"/>
<sequence>MGRGPVSQYTLYHATLVHTPSLGEIEVLPNMLVGVDQMGKIVFLQEFTAELKSVHGSADAYFRQVNANEFAFVDYSLSPCSFLFPGFVDTHIHASQYPNVGIGSELPLLDWLKDYTFALESQFCGDRPEKVAFAREIYTKVVEKTLNNGTTCASYFTTIDIATTKLFADILVEKGQRGMVGKVCMDHNQPYPSYAEPMDACLEGMHELMKHCEKLNENTHETGKLPLVKPIVTPRFAPVCLREFMAELGTLAREHDLPVQTHISENLDEIKLVKEIFPECANYTSVYDTFGLLGPSTILAHAIHLNAQEREIVRLKQCSISHCPTSNSFITSGEAPVKEYLYENDINVSLGTDLSGGHEQSILAVAKHSVLVSHHLTMGSDKNHSISVADALYMATMGGARACNLEHQLGSFAKGKYFDAQLIDVHSANSNIDVFDFQKPQVGKTDYVKKVVLLVHRWVFSGDDRNCVKVWCGGDLVVDKADPWVYV</sequence>
<dbReference type="EMBL" id="CP034458">
    <property type="protein sequence ID" value="QBM88386.1"/>
    <property type="molecule type" value="Genomic_DNA"/>
</dbReference>
<dbReference type="Pfam" id="PF01979">
    <property type="entry name" value="Amidohydro_1"/>
    <property type="match status" value="1"/>
</dbReference>
<comment type="cofactor">
    <cofactor evidence="1">
        <name>Zn(2+)</name>
        <dbReference type="ChEBI" id="CHEBI:29105"/>
    </cofactor>
</comment>
<evidence type="ECO:0000313" key="14">
    <source>
        <dbReference type="Proteomes" id="UP000292447"/>
    </source>
</evidence>
<evidence type="ECO:0000256" key="8">
    <source>
        <dbReference type="ARBA" id="ARBA00051148"/>
    </source>
</evidence>
<evidence type="ECO:0000256" key="6">
    <source>
        <dbReference type="ARBA" id="ARBA00022801"/>
    </source>
</evidence>
<evidence type="ECO:0000256" key="11">
    <source>
        <dbReference type="ARBA" id="ARBA00083147"/>
    </source>
</evidence>
<comment type="pathway">
    <text evidence="2">Purine metabolism; guanine degradation; xanthine from guanine: step 1/1.</text>
</comment>